<sequence>MMEQNLISNHRVCLEMLHNDLMAVNGVIEAMLDKDPVKCLERTEHVDTKGVLTAFEFRHALSMIILASAKDSETRCRLEGMVESDATYFLEKVIPRLPIATDIFEWNFLVELCQLILRMLSFHLSSNSHSTHYKKVVADRIAMLTTKNTSSVFIVPVLKALKDLCRALDEVEDEKLVEKMVVPLMRSCLIWMSERVEDDDFHIKESAESFLGMVNALKIMKKLSRDVLDMYAKVIIASTTPVLLKVNKDGNGRFAFVCGHVECLGQAIRHERYFLRLRRNCAVGAAYREQQKSAEFQHSRVHRQITLPNGGTRSVLQDGAALRAYHGNVPLLRSPIEYSAVVSTRSEMLRDR</sequence>
<protein>
    <submittedName>
        <fullName evidence="2">HEAT repeat-containing protein 1</fullName>
    </submittedName>
</protein>
<reference evidence="2" key="1">
    <citation type="submission" date="2022-11" db="UniProtKB">
        <authorList>
            <consortium name="WormBaseParasite"/>
        </authorList>
    </citation>
    <scope>IDENTIFICATION</scope>
</reference>
<evidence type="ECO:0000313" key="2">
    <source>
        <dbReference type="WBParaSite" id="PgE075_g001_t14"/>
    </source>
</evidence>
<name>A0A915A1J5_PARUN</name>
<proteinExistence type="predicted"/>
<dbReference type="WBParaSite" id="PgE075_g001_t14">
    <property type="protein sequence ID" value="PgE075_g001_t14"/>
    <property type="gene ID" value="PgE075_g001"/>
</dbReference>
<organism evidence="1 2">
    <name type="scientific">Parascaris univalens</name>
    <name type="common">Nematode worm</name>
    <dbReference type="NCBI Taxonomy" id="6257"/>
    <lineage>
        <taxon>Eukaryota</taxon>
        <taxon>Metazoa</taxon>
        <taxon>Ecdysozoa</taxon>
        <taxon>Nematoda</taxon>
        <taxon>Chromadorea</taxon>
        <taxon>Rhabditida</taxon>
        <taxon>Spirurina</taxon>
        <taxon>Ascaridomorpha</taxon>
        <taxon>Ascaridoidea</taxon>
        <taxon>Ascarididae</taxon>
        <taxon>Parascaris</taxon>
    </lineage>
</organism>
<dbReference type="Proteomes" id="UP000887569">
    <property type="component" value="Unplaced"/>
</dbReference>
<evidence type="ECO:0000313" key="1">
    <source>
        <dbReference type="Proteomes" id="UP000887569"/>
    </source>
</evidence>
<keyword evidence="1" id="KW-1185">Reference proteome</keyword>
<dbReference type="AlphaFoldDB" id="A0A915A1J5"/>
<accession>A0A915A1J5</accession>